<proteinExistence type="predicted"/>
<accession>A0AAV7K345</accession>
<dbReference type="PANTHER" id="PTHR45913:SF19">
    <property type="entry name" value="LOW QUALITY PROTEIN: ZINC FINGER BED DOMAIN-CONTAINING PROTEIN 5-LIKE"/>
    <property type="match status" value="1"/>
</dbReference>
<dbReference type="Proteomes" id="UP001165289">
    <property type="component" value="Unassembled WGS sequence"/>
</dbReference>
<keyword evidence="2" id="KW-1185">Reference proteome</keyword>
<dbReference type="PANTHER" id="PTHR45913">
    <property type="entry name" value="EPM2A-INTERACTING PROTEIN 1"/>
    <property type="match status" value="1"/>
</dbReference>
<dbReference type="EMBL" id="JAKMXF010000177">
    <property type="protein sequence ID" value="KAI6655672.1"/>
    <property type="molecule type" value="Genomic_DNA"/>
</dbReference>
<gene>
    <name evidence="1" type="ORF">LOD99_1812</name>
</gene>
<name>A0AAV7K345_9METZ</name>
<organism evidence="1 2">
    <name type="scientific">Oopsacas minuta</name>
    <dbReference type="NCBI Taxonomy" id="111878"/>
    <lineage>
        <taxon>Eukaryota</taxon>
        <taxon>Metazoa</taxon>
        <taxon>Porifera</taxon>
        <taxon>Hexactinellida</taxon>
        <taxon>Hexasterophora</taxon>
        <taxon>Lyssacinosida</taxon>
        <taxon>Leucopsacidae</taxon>
        <taxon>Oopsacas</taxon>
    </lineage>
</organism>
<protein>
    <submittedName>
        <fullName evidence="1">SCAN domain-containing protein 3-like</fullName>
    </submittedName>
</protein>
<comment type="caution">
    <text evidence="1">The sequence shown here is derived from an EMBL/GenBank/DDBJ whole genome shotgun (WGS) entry which is preliminary data.</text>
</comment>
<evidence type="ECO:0000313" key="1">
    <source>
        <dbReference type="EMBL" id="KAI6655672.1"/>
    </source>
</evidence>
<dbReference type="AlphaFoldDB" id="A0AAV7K345"/>
<evidence type="ECO:0000313" key="2">
    <source>
        <dbReference type="Proteomes" id="UP001165289"/>
    </source>
</evidence>
<sequence>MFPRVEALLSLSPHLEVEFTPLVEEHLMNLVTDFSNRFSEVPSIPKYLITPMDMSLEDMMDLDNILGDELLCLQGNEEAKAKYSCANKTKFWFLVKGIAPNIFKTAEILLLLAFPTTYFCEKTFSSANFLGSKHRRRLDFKEDLRISASSYSPDIEILASKKQLQGSQ</sequence>
<reference evidence="1 2" key="1">
    <citation type="journal article" date="2023" name="BMC Biol.">
        <title>The compact genome of the sponge Oopsacas minuta (Hexactinellida) is lacking key metazoan core genes.</title>
        <authorList>
            <person name="Santini S."/>
            <person name="Schenkelaars Q."/>
            <person name="Jourda C."/>
            <person name="Duchesne M."/>
            <person name="Belahbib H."/>
            <person name="Rocher C."/>
            <person name="Selva M."/>
            <person name="Riesgo A."/>
            <person name="Vervoort M."/>
            <person name="Leys S.P."/>
            <person name="Kodjabachian L."/>
            <person name="Le Bivic A."/>
            <person name="Borchiellini C."/>
            <person name="Claverie J.M."/>
            <person name="Renard E."/>
        </authorList>
    </citation>
    <scope>NUCLEOTIDE SEQUENCE [LARGE SCALE GENOMIC DNA]</scope>
    <source>
        <strain evidence="1">SPO-2</strain>
    </source>
</reference>